<name>A0A1A5YCW7_9BACL</name>
<sequence length="72" mass="8232">MNKLYRSVRDSKITGLCGGFGQWLGIDPTVIRVLVVISLFFSFGTTALIYFVLSMFVPKEPFQGYTNSNYYY</sequence>
<evidence type="ECO:0000259" key="7">
    <source>
        <dbReference type="Pfam" id="PF04024"/>
    </source>
</evidence>
<keyword evidence="2" id="KW-1003">Cell membrane</keyword>
<keyword evidence="5 6" id="KW-0472">Membrane</keyword>
<comment type="subcellular location">
    <subcellularLocation>
        <location evidence="1">Cell membrane</location>
        <topology evidence="1">Single-pass membrane protein</topology>
    </subcellularLocation>
</comment>
<feature type="transmembrane region" description="Helical" evidence="6">
    <location>
        <begin position="30"/>
        <end position="53"/>
    </location>
</feature>
<dbReference type="InterPro" id="IPR007168">
    <property type="entry name" value="Phageshock_PspC_N"/>
</dbReference>
<keyword evidence="9" id="KW-1185">Reference proteome</keyword>
<proteinExistence type="predicted"/>
<dbReference type="RefSeq" id="WP_068686506.1">
    <property type="nucleotide sequence ID" value="NZ_LYPA01000074.1"/>
</dbReference>
<dbReference type="EMBL" id="LYPA01000074">
    <property type="protein sequence ID" value="OBR63240.1"/>
    <property type="molecule type" value="Genomic_DNA"/>
</dbReference>
<dbReference type="PANTHER" id="PTHR33885">
    <property type="entry name" value="PHAGE SHOCK PROTEIN C"/>
    <property type="match status" value="1"/>
</dbReference>
<gene>
    <name evidence="8" type="ORF">A7K91_25150</name>
</gene>
<evidence type="ECO:0000256" key="2">
    <source>
        <dbReference type="ARBA" id="ARBA00022475"/>
    </source>
</evidence>
<evidence type="ECO:0000313" key="8">
    <source>
        <dbReference type="EMBL" id="OBR63240.1"/>
    </source>
</evidence>
<evidence type="ECO:0000256" key="4">
    <source>
        <dbReference type="ARBA" id="ARBA00022989"/>
    </source>
</evidence>
<dbReference type="AlphaFoldDB" id="A0A1A5YCW7"/>
<evidence type="ECO:0000313" key="9">
    <source>
        <dbReference type="Proteomes" id="UP000092024"/>
    </source>
</evidence>
<keyword evidence="4 6" id="KW-1133">Transmembrane helix</keyword>
<dbReference type="Proteomes" id="UP000092024">
    <property type="component" value="Unassembled WGS sequence"/>
</dbReference>
<dbReference type="GO" id="GO:0005886">
    <property type="term" value="C:plasma membrane"/>
    <property type="evidence" value="ECO:0007669"/>
    <property type="project" value="UniProtKB-SubCell"/>
</dbReference>
<dbReference type="PANTHER" id="PTHR33885:SF3">
    <property type="entry name" value="PHAGE SHOCK PROTEIN C"/>
    <property type="match status" value="1"/>
</dbReference>
<evidence type="ECO:0000256" key="1">
    <source>
        <dbReference type="ARBA" id="ARBA00004162"/>
    </source>
</evidence>
<evidence type="ECO:0000256" key="3">
    <source>
        <dbReference type="ARBA" id="ARBA00022692"/>
    </source>
</evidence>
<dbReference type="InterPro" id="IPR052027">
    <property type="entry name" value="PspC"/>
</dbReference>
<dbReference type="Pfam" id="PF04024">
    <property type="entry name" value="PspC"/>
    <property type="match status" value="1"/>
</dbReference>
<reference evidence="8 9" key="1">
    <citation type="submission" date="2016-05" db="EMBL/GenBank/DDBJ databases">
        <title>Paenibacillus oryzae. sp. nov., isolated from the rice root.</title>
        <authorList>
            <person name="Zhang J."/>
            <person name="Zhang X."/>
        </authorList>
    </citation>
    <scope>NUCLEOTIDE SEQUENCE [LARGE SCALE GENOMIC DNA]</scope>
    <source>
        <strain evidence="8 9">1DrF-4</strain>
    </source>
</reference>
<evidence type="ECO:0000256" key="5">
    <source>
        <dbReference type="ARBA" id="ARBA00023136"/>
    </source>
</evidence>
<protein>
    <recommendedName>
        <fullName evidence="7">Phage shock protein PspC N-terminal domain-containing protein</fullName>
    </recommendedName>
</protein>
<feature type="domain" description="Phage shock protein PspC N-terminal" evidence="7">
    <location>
        <begin position="3"/>
        <end position="60"/>
    </location>
</feature>
<dbReference type="OrthoDB" id="9815286at2"/>
<accession>A0A1A5YCW7</accession>
<keyword evidence="3 6" id="KW-0812">Transmembrane</keyword>
<dbReference type="STRING" id="1844972.A7K91_25150"/>
<comment type="caution">
    <text evidence="8">The sequence shown here is derived from an EMBL/GenBank/DDBJ whole genome shotgun (WGS) entry which is preliminary data.</text>
</comment>
<evidence type="ECO:0000256" key="6">
    <source>
        <dbReference type="SAM" id="Phobius"/>
    </source>
</evidence>
<organism evidence="8 9">
    <name type="scientific">Paenibacillus oryzae</name>
    <dbReference type="NCBI Taxonomy" id="1844972"/>
    <lineage>
        <taxon>Bacteria</taxon>
        <taxon>Bacillati</taxon>
        <taxon>Bacillota</taxon>
        <taxon>Bacilli</taxon>
        <taxon>Bacillales</taxon>
        <taxon>Paenibacillaceae</taxon>
        <taxon>Paenibacillus</taxon>
    </lineage>
</organism>